<dbReference type="Gene3D" id="1.10.10.10">
    <property type="entry name" value="Winged helix-like DNA-binding domain superfamily/Winged helix DNA-binding domain"/>
    <property type="match status" value="1"/>
</dbReference>
<name>A0A2P4TAE3_BAMTH</name>
<dbReference type="GO" id="GO:0005634">
    <property type="term" value="C:nucleus"/>
    <property type="evidence" value="ECO:0007669"/>
    <property type="project" value="TreeGrafter"/>
</dbReference>
<proteinExistence type="predicted"/>
<dbReference type="Pfam" id="PF23466">
    <property type="entry name" value="WWE_4"/>
    <property type="match status" value="1"/>
</dbReference>
<keyword evidence="5" id="KW-0862">Zinc</keyword>
<keyword evidence="4" id="KW-0863">Zinc-finger</keyword>
<dbReference type="Proteomes" id="UP000237246">
    <property type="component" value="Unassembled WGS sequence"/>
</dbReference>
<evidence type="ECO:0000256" key="6">
    <source>
        <dbReference type="SAM" id="MobiDB-lite"/>
    </source>
</evidence>
<dbReference type="GO" id="GO:0009615">
    <property type="term" value="P:response to virus"/>
    <property type="evidence" value="ECO:0007669"/>
    <property type="project" value="TreeGrafter"/>
</dbReference>
<feature type="compositionally biased region" description="Basic and acidic residues" evidence="6">
    <location>
        <begin position="262"/>
        <end position="274"/>
    </location>
</feature>
<keyword evidence="9" id="KW-1185">Reference proteome</keyword>
<evidence type="ECO:0000313" key="8">
    <source>
        <dbReference type="EMBL" id="POI33331.1"/>
    </source>
</evidence>
<dbReference type="InterPro" id="IPR004170">
    <property type="entry name" value="WWE_dom"/>
</dbReference>
<protein>
    <recommendedName>
        <fullName evidence="7">WWE domain-containing protein</fullName>
    </recommendedName>
</protein>
<feature type="compositionally biased region" description="Basic and acidic residues" evidence="6">
    <location>
        <begin position="233"/>
        <end position="247"/>
    </location>
</feature>
<dbReference type="Pfam" id="PF25261">
    <property type="entry name" value="zf-CCCH_PARP12"/>
    <property type="match status" value="1"/>
</dbReference>
<organism evidence="8 9">
    <name type="scientific">Bambusicola thoracicus</name>
    <name type="common">Chinese bamboo-partridge</name>
    <name type="synonym">Perdix thoracica</name>
    <dbReference type="NCBI Taxonomy" id="9083"/>
    <lineage>
        <taxon>Eukaryota</taxon>
        <taxon>Metazoa</taxon>
        <taxon>Chordata</taxon>
        <taxon>Craniata</taxon>
        <taxon>Vertebrata</taxon>
        <taxon>Euteleostomi</taxon>
        <taxon>Archelosauria</taxon>
        <taxon>Archosauria</taxon>
        <taxon>Dinosauria</taxon>
        <taxon>Saurischia</taxon>
        <taxon>Theropoda</taxon>
        <taxon>Coelurosauria</taxon>
        <taxon>Aves</taxon>
        <taxon>Neognathae</taxon>
        <taxon>Galloanserae</taxon>
        <taxon>Galliformes</taxon>
        <taxon>Phasianidae</taxon>
        <taxon>Perdicinae</taxon>
        <taxon>Bambusicola</taxon>
    </lineage>
</organism>
<feature type="non-terminal residue" evidence="8">
    <location>
        <position position="404"/>
    </location>
</feature>
<evidence type="ECO:0000256" key="1">
    <source>
        <dbReference type="ARBA" id="ARBA00022553"/>
    </source>
</evidence>
<evidence type="ECO:0000256" key="4">
    <source>
        <dbReference type="ARBA" id="ARBA00022771"/>
    </source>
</evidence>
<feature type="region of interest" description="Disordered" evidence="6">
    <location>
        <begin position="216"/>
        <end position="274"/>
    </location>
</feature>
<reference evidence="8 9" key="1">
    <citation type="submission" date="2018-01" db="EMBL/GenBank/DDBJ databases">
        <title>Comparison of the Chinese Bamboo Partridge and Red Junglefowl genome sequences highlights the importance of demography in genome evolution.</title>
        <authorList>
            <person name="Tiley G.P."/>
            <person name="Kimball R.T."/>
            <person name="Braun E.L."/>
            <person name="Burleigh J.G."/>
        </authorList>
    </citation>
    <scope>NUCLEOTIDE SEQUENCE [LARGE SCALE GENOMIC DNA]</scope>
    <source>
        <strain evidence="8">RTK389</strain>
        <tissue evidence="8">Blood</tissue>
    </source>
</reference>
<dbReference type="GO" id="GO:0008270">
    <property type="term" value="F:zinc ion binding"/>
    <property type="evidence" value="ECO:0007669"/>
    <property type="project" value="UniProtKB-KW"/>
</dbReference>
<dbReference type="GO" id="GO:0003723">
    <property type="term" value="F:RNA binding"/>
    <property type="evidence" value="ECO:0007669"/>
    <property type="project" value="TreeGrafter"/>
</dbReference>
<dbReference type="OrthoDB" id="6133115at2759"/>
<dbReference type="GO" id="GO:1990404">
    <property type="term" value="F:NAD+-protein mono-ADP-ribosyltransferase activity"/>
    <property type="evidence" value="ECO:0007669"/>
    <property type="project" value="TreeGrafter"/>
</dbReference>
<sequence>MGDPVVCSFLTKTLCAEGGRLGLAELQQHVGLSAQQLRETLQAAGPERFLLLTGAGGAPEVLALTAVRVCMRKQCDGCERLHLCKLHLMGRCSLRHRVCKYSHDITSAENRKVLKTHELSGLSENELRILLLQNDPFLLPDACQFYNNRVNTCNQPNNCNKLHICRYFLHGGCKFFPCKKSHNFLDSSALRLLENGGIDEKMASNIQRIYDHKHMELHKREKSNGPSYKPRQTSKEDQTNKSSKEQKPSFATPEVSTVHASPSEDKKDDSFANSLKDNKDKSDEICLFYVWKYCKHNELLTISDLVTEKCTSVHYHLPYRWQVYNGITWNDLSMMEEIEKAYCDPKNSSAADKGINFRTMTLSSSLVRRLSTPSSVVNPTFVLTTKWIWYWKNDHGQWTEYGMQ</sequence>
<evidence type="ECO:0000313" key="9">
    <source>
        <dbReference type="Proteomes" id="UP000237246"/>
    </source>
</evidence>
<evidence type="ECO:0000256" key="5">
    <source>
        <dbReference type="ARBA" id="ARBA00022833"/>
    </source>
</evidence>
<gene>
    <name evidence="8" type="ORF">CIB84_002917</name>
</gene>
<dbReference type="InterPro" id="IPR051712">
    <property type="entry name" value="ARTD-AVP"/>
</dbReference>
<accession>A0A2P4TAE3</accession>
<dbReference type="GO" id="GO:0032481">
    <property type="term" value="P:positive regulation of type I interferon production"/>
    <property type="evidence" value="ECO:0007669"/>
    <property type="project" value="TreeGrafter"/>
</dbReference>
<evidence type="ECO:0000256" key="2">
    <source>
        <dbReference type="ARBA" id="ARBA00022723"/>
    </source>
</evidence>
<dbReference type="InterPro" id="IPR057602">
    <property type="entry name" value="Zfn-CCCH_PARP12"/>
</dbReference>
<keyword evidence="3" id="KW-0677">Repeat</keyword>
<evidence type="ECO:0000259" key="7">
    <source>
        <dbReference type="PROSITE" id="PS50918"/>
    </source>
</evidence>
<feature type="domain" description="WWE" evidence="7">
    <location>
        <begin position="375"/>
        <end position="404"/>
    </location>
</feature>
<dbReference type="InterPro" id="IPR036388">
    <property type="entry name" value="WH-like_DNA-bd_sf"/>
</dbReference>
<comment type="caution">
    <text evidence="8">The sequence shown here is derived from an EMBL/GenBank/DDBJ whole genome shotgun (WGS) entry which is preliminary data.</text>
</comment>
<evidence type="ECO:0000256" key="3">
    <source>
        <dbReference type="ARBA" id="ARBA00022737"/>
    </source>
</evidence>
<dbReference type="PROSITE" id="PS50918">
    <property type="entry name" value="WWE"/>
    <property type="match status" value="1"/>
</dbReference>
<keyword evidence="1" id="KW-0597">Phosphoprotein</keyword>
<dbReference type="GO" id="GO:0061014">
    <property type="term" value="P:positive regulation of mRNA catabolic process"/>
    <property type="evidence" value="ECO:0007669"/>
    <property type="project" value="TreeGrafter"/>
</dbReference>
<dbReference type="AlphaFoldDB" id="A0A2P4TAE3"/>
<keyword evidence="2" id="KW-0479">Metal-binding</keyword>
<dbReference type="Pfam" id="PF18606">
    <property type="entry name" value="HTH_53"/>
    <property type="match status" value="1"/>
</dbReference>
<dbReference type="PANTHER" id="PTHR45740:SF8">
    <property type="entry name" value="ZINC FINGER CCCH-TYPE ANTIVIRAL PROTEIN 1"/>
    <property type="match status" value="1"/>
</dbReference>
<dbReference type="EMBL" id="PPHD01003782">
    <property type="protein sequence ID" value="POI33331.1"/>
    <property type="molecule type" value="Genomic_DNA"/>
</dbReference>
<dbReference type="PANTHER" id="PTHR45740">
    <property type="entry name" value="POLY [ADP-RIBOSE] POLYMERASE"/>
    <property type="match status" value="1"/>
</dbReference>
<dbReference type="InterPro" id="IPR041360">
    <property type="entry name" value="ZAP_HTH"/>
</dbReference>